<dbReference type="GO" id="GO:0097588">
    <property type="term" value="P:archaeal or bacterial-type flagellum-dependent cell motility"/>
    <property type="evidence" value="ECO:0007669"/>
    <property type="project" value="InterPro"/>
</dbReference>
<dbReference type="AlphaFoldDB" id="A0AAX4NEZ7"/>
<dbReference type="EMBL" id="CP133772">
    <property type="protein sequence ID" value="WYX99863.1"/>
    <property type="molecule type" value="Genomic_DNA"/>
</dbReference>
<evidence type="ECO:0000313" key="1">
    <source>
        <dbReference type="EMBL" id="WYX99863.1"/>
    </source>
</evidence>
<dbReference type="KEGG" id="omr:OXIME_000408"/>
<keyword evidence="1" id="KW-0969">Cilium</keyword>
<proteinExistence type="predicted"/>
<dbReference type="PANTHER" id="PTHR42200:SF1">
    <property type="entry name" value="FLAGELLA-RELATED PROTEIN G-RELATED"/>
    <property type="match status" value="1"/>
</dbReference>
<dbReference type="Proteomes" id="UP001451606">
    <property type="component" value="Chromosome"/>
</dbReference>
<organism evidence="1 2">
    <name type="scientific">Oxyplasma meridianum</name>
    <dbReference type="NCBI Taxonomy" id="3073602"/>
    <lineage>
        <taxon>Archaea</taxon>
        <taxon>Methanobacteriati</taxon>
        <taxon>Thermoplasmatota</taxon>
        <taxon>Thermoplasmata</taxon>
        <taxon>Thermoplasmatales</taxon>
        <taxon>Thermoplasmataceae</taxon>
        <taxon>Oxyplasma</taxon>
    </lineage>
</organism>
<keyword evidence="1" id="KW-0966">Cell projection</keyword>
<dbReference type="RefSeq" id="WP_393971822.1">
    <property type="nucleotide sequence ID" value="NZ_CP133772.1"/>
</dbReference>
<accession>A0AAX4NEZ7</accession>
<protein>
    <submittedName>
        <fullName evidence="1">Flagellar protein G</fullName>
    </submittedName>
</protein>
<evidence type="ECO:0000313" key="2">
    <source>
        <dbReference type="Proteomes" id="UP001451606"/>
    </source>
</evidence>
<dbReference type="Pfam" id="PF01917">
    <property type="entry name" value="Flagellin_arch-type"/>
    <property type="match status" value="1"/>
</dbReference>
<sequence>MASIATSEMIMFIATMVLTASVVGVLGGETLHLSNSLTDSSASASTQIQTDFKIINDPSQIPKDKGYVFYVKNTGQVGFDFTNNTVSTIINGSIVTGGYISYITPAGSNGELMPSQVGTIVVNVTLSPGYHTIVITLNDGVTQQMVFEID</sequence>
<keyword evidence="1" id="KW-0282">Flagellum</keyword>
<dbReference type="InterPro" id="IPR002774">
    <property type="entry name" value="Flagellin_arc-type"/>
</dbReference>
<dbReference type="GO" id="GO:0005198">
    <property type="term" value="F:structural molecule activity"/>
    <property type="evidence" value="ECO:0007669"/>
    <property type="project" value="InterPro"/>
</dbReference>
<keyword evidence="2" id="KW-1185">Reference proteome</keyword>
<dbReference type="PANTHER" id="PTHR42200">
    <property type="entry name" value="ARCHAEAL FLAGELLA-RELATED PROTEIN F-RELATED"/>
    <property type="match status" value="1"/>
</dbReference>
<dbReference type="GeneID" id="95967133"/>
<name>A0AAX4NEZ7_9ARCH</name>
<gene>
    <name evidence="1" type="ORF">OXIME_000408</name>
</gene>
<reference evidence="1 2" key="1">
    <citation type="submission" date="2023-09" db="EMBL/GenBank/DDBJ databases">
        <authorList>
            <person name="Golyshina O.V."/>
            <person name="Lunev E.A."/>
            <person name="Bargiela R."/>
            <person name="Gaines M.C."/>
            <person name="Daum B."/>
            <person name="Bale N.J."/>
            <person name="Koenen M."/>
            <person name="Sinninghe Damst J.S."/>
            <person name="Yakimov M."/>
            <person name="Golyshin P.N."/>
        </authorList>
    </citation>
    <scope>NUCLEOTIDE SEQUENCE [LARGE SCALE GENOMIC DNA]</scope>
    <source>
        <strain evidence="1 2">M1</strain>
    </source>
</reference>